<evidence type="ECO:0000256" key="1">
    <source>
        <dbReference type="SAM" id="MobiDB-lite"/>
    </source>
</evidence>
<dbReference type="AlphaFoldDB" id="A0ABD8AI88"/>
<evidence type="ECO:0000313" key="4">
    <source>
        <dbReference type="Proteomes" id="UP001327314"/>
    </source>
</evidence>
<dbReference type="PROSITE" id="PS51257">
    <property type="entry name" value="PROKAR_LIPOPROTEIN"/>
    <property type="match status" value="1"/>
</dbReference>
<dbReference type="RefSeq" id="WP_322936043.1">
    <property type="nucleotide sequence ID" value="NZ_CP141046.1"/>
</dbReference>
<feature type="chain" id="PRO_5044795342" description="Lipoprotein" evidence="2">
    <location>
        <begin position="25"/>
        <end position="463"/>
    </location>
</feature>
<accession>A0ABD8AI88</accession>
<feature type="compositionally biased region" description="Polar residues" evidence="1">
    <location>
        <begin position="28"/>
        <end position="38"/>
    </location>
</feature>
<sequence length="463" mass="52839">MKKVKKILNILIGSSSFASFIVSASCTSVKNNDTSKGSKTTKEDNESSKTPQEESKDIQAKQDTSSENNNLKIKEILGPKLSKLVASKYTIKTFQPPLIMIYFAKKDEMVSTYLSKPIEGKEVVFDAKYNTEKVDDAIMQYEGTVKENPNQKVQVSIFGSLNDENKNNHESEKLPESIKFEVNESAENILRENEVLEIPFIGKIDDYLKGKLQVNEKNQYLEYTALITKVVQWDEKAYLVANVIVKNAKGEKKIFTLSIGQKPVLKQVYSSETINDVTEVDLNEIENDINENEAFINSLKNDDIYKIHVAEFISNFKANKNSFLGSSNESKEARKQLLDSWINFKKTYFNILNENNLGTSEMQEEIDKSKQILNKLIQLANMPQGILDKFEPRINDLGTKYSTFINDPTKTVDELKEFTKTFKESVDELEKEFNKEISKSTSNMSEIIKLNCLKSFLVFLQKI</sequence>
<evidence type="ECO:0000313" key="3">
    <source>
        <dbReference type="EMBL" id="WQQ19702.1"/>
    </source>
</evidence>
<feature type="signal peptide" evidence="2">
    <location>
        <begin position="1"/>
        <end position="24"/>
    </location>
</feature>
<feature type="region of interest" description="Disordered" evidence="1">
    <location>
        <begin position="28"/>
        <end position="66"/>
    </location>
</feature>
<keyword evidence="2" id="KW-0732">Signal</keyword>
<evidence type="ECO:0008006" key="5">
    <source>
        <dbReference type="Google" id="ProtNLM"/>
    </source>
</evidence>
<dbReference type="EMBL" id="CP141046">
    <property type="protein sequence ID" value="WQQ19702.1"/>
    <property type="molecule type" value="Genomic_DNA"/>
</dbReference>
<name>A0ABD8AI88_9BACT</name>
<proteinExistence type="predicted"/>
<dbReference type="Proteomes" id="UP001327314">
    <property type="component" value="Chromosome"/>
</dbReference>
<reference evidence="3 4" key="1">
    <citation type="submission" date="2023-12" db="EMBL/GenBank/DDBJ databases">
        <title>Hybrid Genome Assemblies of Mycoplasma cynos and Mycoplasma felis isolated from Dogs and Cats with Infectious Respiratory Disease.</title>
        <authorList>
            <person name="Framst I."/>
            <person name="Cai H."/>
            <person name="Ramesh P."/>
            <person name="Maboni G."/>
        </authorList>
    </citation>
    <scope>NUCLEOTIDE SEQUENCE [LARGE SCALE GENOMIC DNA]</scope>
    <source>
        <strain evidence="3 4">30510</strain>
    </source>
</reference>
<feature type="compositionally biased region" description="Basic and acidic residues" evidence="1">
    <location>
        <begin position="40"/>
        <end position="60"/>
    </location>
</feature>
<evidence type="ECO:0000256" key="2">
    <source>
        <dbReference type="SAM" id="SignalP"/>
    </source>
</evidence>
<gene>
    <name evidence="3" type="ORF">RRG46_02525</name>
</gene>
<protein>
    <recommendedName>
        <fullName evidence="5">Lipoprotein</fullName>
    </recommendedName>
</protein>
<organism evidence="3 4">
    <name type="scientific">Mycoplasmopsis cynos</name>
    <dbReference type="NCBI Taxonomy" id="171284"/>
    <lineage>
        <taxon>Bacteria</taxon>
        <taxon>Bacillati</taxon>
        <taxon>Mycoplasmatota</taxon>
        <taxon>Mycoplasmoidales</taxon>
        <taxon>Metamycoplasmataceae</taxon>
        <taxon>Mycoplasmopsis</taxon>
    </lineage>
</organism>